<sequence length="185" mass="19917">MLLMPMLWSLRRPRFQRFSTKLDLLDNFKNNTISVVHSTNAFLPLLKNGAAKKVLAVSSGLGDQDLTLAGELATKSSYSISKAALNVVVAKYAAQFKADGFVFLAISPGIVDTSATSASAPTAGALEELKMLSKAIPKLAPSFGGPITTEESVRMQLDGLNRWTVKETGVFVSHLGNKEGCRRMQ</sequence>
<dbReference type="SUPFAM" id="SSF51735">
    <property type="entry name" value="NAD(P)-binding Rossmann-fold domains"/>
    <property type="match status" value="1"/>
</dbReference>
<keyword evidence="1" id="KW-0521">NADP</keyword>
<dbReference type="PROSITE" id="PS00061">
    <property type="entry name" value="ADH_SHORT"/>
    <property type="match status" value="1"/>
</dbReference>
<name>A0AAD7F1P9_9AGAR</name>
<dbReference type="EMBL" id="JARIHO010000005">
    <property type="protein sequence ID" value="KAJ7361120.1"/>
    <property type="molecule type" value="Genomic_DNA"/>
</dbReference>
<dbReference type="InterPro" id="IPR036291">
    <property type="entry name" value="NAD(P)-bd_dom_sf"/>
</dbReference>
<dbReference type="AlphaFoldDB" id="A0AAD7F1P9"/>
<dbReference type="GO" id="GO:0016616">
    <property type="term" value="F:oxidoreductase activity, acting on the CH-OH group of donors, NAD or NADP as acceptor"/>
    <property type="evidence" value="ECO:0007669"/>
    <property type="project" value="TreeGrafter"/>
</dbReference>
<keyword evidence="3" id="KW-1185">Reference proteome</keyword>
<dbReference type="Pfam" id="PF00106">
    <property type="entry name" value="adh_short"/>
    <property type="match status" value="1"/>
</dbReference>
<dbReference type="Proteomes" id="UP001218218">
    <property type="component" value="Unassembled WGS sequence"/>
</dbReference>
<dbReference type="Gene3D" id="3.40.50.720">
    <property type="entry name" value="NAD(P)-binding Rossmann-like Domain"/>
    <property type="match status" value="1"/>
</dbReference>
<dbReference type="InterPro" id="IPR020904">
    <property type="entry name" value="Sc_DH/Rdtase_CS"/>
</dbReference>
<organism evidence="2 3">
    <name type="scientific">Mycena albidolilacea</name>
    <dbReference type="NCBI Taxonomy" id="1033008"/>
    <lineage>
        <taxon>Eukaryota</taxon>
        <taxon>Fungi</taxon>
        <taxon>Dikarya</taxon>
        <taxon>Basidiomycota</taxon>
        <taxon>Agaricomycotina</taxon>
        <taxon>Agaricomycetes</taxon>
        <taxon>Agaricomycetidae</taxon>
        <taxon>Agaricales</taxon>
        <taxon>Marasmiineae</taxon>
        <taxon>Mycenaceae</taxon>
        <taxon>Mycena</taxon>
    </lineage>
</organism>
<evidence type="ECO:0000256" key="1">
    <source>
        <dbReference type="ARBA" id="ARBA00022857"/>
    </source>
</evidence>
<dbReference type="InterPro" id="IPR002347">
    <property type="entry name" value="SDR_fam"/>
</dbReference>
<dbReference type="PANTHER" id="PTHR45458">
    <property type="entry name" value="SHORT-CHAIN DEHYDROGENASE/REDUCTASE SDR"/>
    <property type="match status" value="1"/>
</dbReference>
<comment type="caution">
    <text evidence="2">The sequence shown here is derived from an EMBL/GenBank/DDBJ whole genome shotgun (WGS) entry which is preliminary data.</text>
</comment>
<gene>
    <name evidence="2" type="ORF">DFH08DRAFT_365872</name>
</gene>
<accession>A0AAD7F1P9</accession>
<evidence type="ECO:0000313" key="2">
    <source>
        <dbReference type="EMBL" id="KAJ7361120.1"/>
    </source>
</evidence>
<proteinExistence type="predicted"/>
<evidence type="ECO:0008006" key="4">
    <source>
        <dbReference type="Google" id="ProtNLM"/>
    </source>
</evidence>
<dbReference type="PANTHER" id="PTHR45458:SF3">
    <property type="entry name" value="CHAIN DEHYDROGENASE (ATSC), PUTATIVE-RELATED"/>
    <property type="match status" value="1"/>
</dbReference>
<evidence type="ECO:0000313" key="3">
    <source>
        <dbReference type="Proteomes" id="UP001218218"/>
    </source>
</evidence>
<dbReference type="InterPro" id="IPR052184">
    <property type="entry name" value="SDR_enzymes"/>
</dbReference>
<reference evidence="2" key="1">
    <citation type="submission" date="2023-03" db="EMBL/GenBank/DDBJ databases">
        <title>Massive genome expansion in bonnet fungi (Mycena s.s.) driven by repeated elements and novel gene families across ecological guilds.</title>
        <authorList>
            <consortium name="Lawrence Berkeley National Laboratory"/>
            <person name="Harder C.B."/>
            <person name="Miyauchi S."/>
            <person name="Viragh M."/>
            <person name="Kuo A."/>
            <person name="Thoen E."/>
            <person name="Andreopoulos B."/>
            <person name="Lu D."/>
            <person name="Skrede I."/>
            <person name="Drula E."/>
            <person name="Henrissat B."/>
            <person name="Morin E."/>
            <person name="Kohler A."/>
            <person name="Barry K."/>
            <person name="LaButti K."/>
            <person name="Morin E."/>
            <person name="Salamov A."/>
            <person name="Lipzen A."/>
            <person name="Mereny Z."/>
            <person name="Hegedus B."/>
            <person name="Baldrian P."/>
            <person name="Stursova M."/>
            <person name="Weitz H."/>
            <person name="Taylor A."/>
            <person name="Grigoriev I.V."/>
            <person name="Nagy L.G."/>
            <person name="Martin F."/>
            <person name="Kauserud H."/>
        </authorList>
    </citation>
    <scope>NUCLEOTIDE SEQUENCE</scope>
    <source>
        <strain evidence="2">CBHHK002</strain>
    </source>
</reference>
<protein>
    <recommendedName>
        <fullName evidence="4">NAD(P)-binding protein</fullName>
    </recommendedName>
</protein>